<dbReference type="InterPro" id="IPR036407">
    <property type="entry name" value="DM_DNA-bd_sf"/>
</dbReference>
<dbReference type="CTD" id="10655"/>
<dbReference type="SMART" id="SM00301">
    <property type="entry name" value="DM"/>
    <property type="match status" value="1"/>
</dbReference>
<feature type="DNA-binding region" description="DM" evidence="6">
    <location>
        <begin position="124"/>
        <end position="171"/>
    </location>
</feature>
<dbReference type="InterPro" id="IPR026607">
    <property type="entry name" value="DMRT"/>
</dbReference>
<dbReference type="PANTHER" id="PTHR12322">
    <property type="entry name" value="DOUBLESEX AND MAB-3 RELATED TRANSCRIPTION FACTOR DMRT"/>
    <property type="match status" value="1"/>
</dbReference>
<protein>
    <submittedName>
        <fullName evidence="10">Doublesex- and mab-3-related transcription factor 2 isoform X3</fullName>
    </submittedName>
</protein>
<comment type="similarity">
    <text evidence="1">Belongs to the DMRT family.</text>
</comment>
<keyword evidence="4 6" id="KW-0238">DNA-binding</keyword>
<keyword evidence="2 6" id="KW-0479">Metal-binding</keyword>
<dbReference type="SUPFAM" id="SSF82927">
    <property type="entry name" value="Cysteine-rich DNA binding domain, (DM domain)"/>
    <property type="match status" value="1"/>
</dbReference>
<comment type="subcellular location">
    <subcellularLocation>
        <location evidence="6">Nucleus</location>
    </subcellularLocation>
</comment>
<dbReference type="GO" id="GO:0046872">
    <property type="term" value="F:metal ion binding"/>
    <property type="evidence" value="ECO:0007669"/>
    <property type="project" value="UniProtKB-KW"/>
</dbReference>
<keyword evidence="9" id="KW-1185">Reference proteome</keyword>
<feature type="compositionally biased region" description="Low complexity" evidence="7">
    <location>
        <begin position="92"/>
        <end position="111"/>
    </location>
</feature>
<evidence type="ECO:0000313" key="10">
    <source>
        <dbReference type="RefSeq" id="XP_029328601.1"/>
    </source>
</evidence>
<sequence length="228" mass="24682">MTEGQAVPGVGDWEIDVESLDLEEDSCGTPLRATPPQEPSPAAADGEEDEDEEEEDEDVEDEGDGEEPGASPEVPGRPEQPGGLAPRPPPAAQALPAAAAAAPERGATAGGSAEPRKLSRTPKCARCRNHGVVSCLKGHKRFCRWRDCQCANCLLVVERQRVMAAQVALRRQQATEDKKGLSGKQNNFDRKAVYQRQVRAPSLLAKSILEVLLGLFYSCNNVYIMRHL</sequence>
<dbReference type="RefSeq" id="XP_029328601.1">
    <property type="nucleotide sequence ID" value="XM_029472741.1"/>
</dbReference>
<dbReference type="PROSITE" id="PS40000">
    <property type="entry name" value="DM_1"/>
    <property type="match status" value="1"/>
</dbReference>
<keyword evidence="5 6" id="KW-0539">Nucleus</keyword>
<dbReference type="GO" id="GO:0007548">
    <property type="term" value="P:sex differentiation"/>
    <property type="evidence" value="ECO:0007669"/>
    <property type="project" value="TreeGrafter"/>
</dbReference>
<evidence type="ECO:0000256" key="7">
    <source>
        <dbReference type="SAM" id="MobiDB-lite"/>
    </source>
</evidence>
<name>A0A6P7QSH2_MUSCR</name>
<dbReference type="GO" id="GO:0000981">
    <property type="term" value="F:DNA-binding transcription factor activity, RNA polymerase II-specific"/>
    <property type="evidence" value="ECO:0007669"/>
    <property type="project" value="TreeGrafter"/>
</dbReference>
<evidence type="ECO:0000313" key="9">
    <source>
        <dbReference type="Proteomes" id="UP000515126"/>
    </source>
</evidence>
<dbReference type="PROSITE" id="PS50809">
    <property type="entry name" value="DM_2"/>
    <property type="match status" value="1"/>
</dbReference>
<accession>A0A6P7QSH2</accession>
<dbReference type="InterPro" id="IPR001275">
    <property type="entry name" value="DM_DNA-bd"/>
</dbReference>
<feature type="compositionally biased region" description="Acidic residues" evidence="7">
    <location>
        <begin position="45"/>
        <end position="67"/>
    </location>
</feature>
<evidence type="ECO:0000256" key="5">
    <source>
        <dbReference type="ARBA" id="ARBA00023242"/>
    </source>
</evidence>
<evidence type="ECO:0000256" key="1">
    <source>
        <dbReference type="ARBA" id="ARBA00006834"/>
    </source>
</evidence>
<evidence type="ECO:0000259" key="8">
    <source>
        <dbReference type="PROSITE" id="PS50809"/>
    </source>
</evidence>
<feature type="region of interest" description="Disordered" evidence="7">
    <location>
        <begin position="1"/>
        <end position="121"/>
    </location>
</feature>
<organism evidence="9 10">
    <name type="scientific">Mus caroli</name>
    <name type="common">Ryukyu mouse</name>
    <name type="synonym">Ricefield mouse</name>
    <dbReference type="NCBI Taxonomy" id="10089"/>
    <lineage>
        <taxon>Eukaryota</taxon>
        <taxon>Metazoa</taxon>
        <taxon>Chordata</taxon>
        <taxon>Craniata</taxon>
        <taxon>Vertebrata</taxon>
        <taxon>Euteleostomi</taxon>
        <taxon>Mammalia</taxon>
        <taxon>Eutheria</taxon>
        <taxon>Euarchontoglires</taxon>
        <taxon>Glires</taxon>
        <taxon>Rodentia</taxon>
        <taxon>Myomorpha</taxon>
        <taxon>Muroidea</taxon>
        <taxon>Muridae</taxon>
        <taxon>Murinae</taxon>
        <taxon>Mus</taxon>
        <taxon>Mus</taxon>
    </lineage>
</organism>
<dbReference type="Proteomes" id="UP000515126">
    <property type="component" value="Chromosome 19"/>
</dbReference>
<dbReference type="Gene3D" id="4.10.1040.10">
    <property type="entry name" value="DM DNA-binding domain"/>
    <property type="match status" value="1"/>
</dbReference>
<dbReference type="PANTHER" id="PTHR12322:SF122">
    <property type="entry name" value="DOUBLESEX- AND MAB-3-RELATED TRANSCRIPTION FACTOR 2"/>
    <property type="match status" value="1"/>
</dbReference>
<gene>
    <name evidence="10" type="primary">Dmrt2</name>
</gene>
<evidence type="ECO:0000256" key="6">
    <source>
        <dbReference type="PROSITE-ProRule" id="PRU00070"/>
    </source>
</evidence>
<evidence type="ECO:0000256" key="2">
    <source>
        <dbReference type="ARBA" id="ARBA00022723"/>
    </source>
</evidence>
<keyword evidence="3 6" id="KW-0862">Zinc</keyword>
<dbReference type="GeneID" id="110286044"/>
<evidence type="ECO:0000256" key="4">
    <source>
        <dbReference type="ARBA" id="ARBA00023125"/>
    </source>
</evidence>
<feature type="domain" description="DM" evidence="8">
    <location>
        <begin position="124"/>
        <end position="171"/>
    </location>
</feature>
<dbReference type="GO" id="GO:0005634">
    <property type="term" value="C:nucleus"/>
    <property type="evidence" value="ECO:0007669"/>
    <property type="project" value="UniProtKB-SubCell"/>
</dbReference>
<dbReference type="GO" id="GO:0000978">
    <property type="term" value="F:RNA polymerase II cis-regulatory region sequence-specific DNA binding"/>
    <property type="evidence" value="ECO:0007669"/>
    <property type="project" value="TreeGrafter"/>
</dbReference>
<dbReference type="Pfam" id="PF00751">
    <property type="entry name" value="DM"/>
    <property type="match status" value="1"/>
</dbReference>
<feature type="compositionally biased region" description="Low complexity" evidence="7">
    <location>
        <begin position="68"/>
        <end position="85"/>
    </location>
</feature>
<dbReference type="AlphaFoldDB" id="A0A6P7QSH2"/>
<reference evidence="10" key="1">
    <citation type="submission" date="2025-08" db="UniProtKB">
        <authorList>
            <consortium name="RefSeq"/>
        </authorList>
    </citation>
    <scope>IDENTIFICATION</scope>
</reference>
<dbReference type="FunFam" id="4.10.1040.10:FF:000001">
    <property type="entry name" value="doublesex- and mab-3-related transcription factor 1"/>
    <property type="match status" value="1"/>
</dbReference>
<evidence type="ECO:0000256" key="3">
    <source>
        <dbReference type="ARBA" id="ARBA00022833"/>
    </source>
</evidence>
<proteinExistence type="inferred from homology"/>
<feature type="compositionally biased region" description="Acidic residues" evidence="7">
    <location>
        <begin position="13"/>
        <end position="26"/>
    </location>
</feature>